<dbReference type="PROSITE" id="PS50893">
    <property type="entry name" value="ABC_TRANSPORTER_2"/>
    <property type="match status" value="1"/>
</dbReference>
<dbReference type="SUPFAM" id="SSF52540">
    <property type="entry name" value="P-loop containing nucleoside triphosphate hydrolases"/>
    <property type="match status" value="1"/>
</dbReference>
<evidence type="ECO:0000256" key="2">
    <source>
        <dbReference type="ARBA" id="ARBA00022741"/>
    </source>
</evidence>
<evidence type="ECO:0000256" key="4">
    <source>
        <dbReference type="SAM" id="MobiDB-lite"/>
    </source>
</evidence>
<dbReference type="InterPro" id="IPR027417">
    <property type="entry name" value="P-loop_NTPase"/>
</dbReference>
<evidence type="ECO:0000313" key="6">
    <source>
        <dbReference type="EMBL" id="SFK46332.1"/>
    </source>
</evidence>
<dbReference type="GO" id="GO:0016887">
    <property type="term" value="F:ATP hydrolysis activity"/>
    <property type="evidence" value="ECO:0007669"/>
    <property type="project" value="InterPro"/>
</dbReference>
<feature type="domain" description="ABC transporter" evidence="5">
    <location>
        <begin position="5"/>
        <end position="235"/>
    </location>
</feature>
<evidence type="ECO:0000256" key="1">
    <source>
        <dbReference type="ARBA" id="ARBA00022448"/>
    </source>
</evidence>
<keyword evidence="7" id="KW-1185">Reference proteome</keyword>
<gene>
    <name evidence="6" type="ORF">SAMN02745775_102665</name>
</gene>
<evidence type="ECO:0000313" key="7">
    <source>
        <dbReference type="Proteomes" id="UP000199473"/>
    </source>
</evidence>
<dbReference type="SUPFAM" id="SSF50331">
    <property type="entry name" value="MOP-like"/>
    <property type="match status" value="1"/>
</dbReference>
<protein>
    <submittedName>
        <fullName evidence="6">ABC-type Fe3+/spermidine/putrescine transport systems, ATPase components</fullName>
    </submittedName>
</protein>
<reference evidence="6 7" key="1">
    <citation type="submission" date="2016-10" db="EMBL/GenBank/DDBJ databases">
        <authorList>
            <person name="de Groot N.N."/>
        </authorList>
    </citation>
    <scope>NUCLEOTIDE SEQUENCE [LARGE SCALE GENOMIC DNA]</scope>
    <source>
        <strain evidence="6 7">DSM 19981</strain>
    </source>
</reference>
<dbReference type="Gene3D" id="3.40.50.300">
    <property type="entry name" value="P-loop containing nucleotide triphosphate hydrolases"/>
    <property type="match status" value="1"/>
</dbReference>
<proteinExistence type="predicted"/>
<keyword evidence="2" id="KW-0547">Nucleotide-binding</keyword>
<dbReference type="SMART" id="SM00382">
    <property type="entry name" value="AAA"/>
    <property type="match status" value="1"/>
</dbReference>
<feature type="region of interest" description="Disordered" evidence="4">
    <location>
        <begin position="254"/>
        <end position="274"/>
    </location>
</feature>
<dbReference type="InterPro" id="IPR050093">
    <property type="entry name" value="ABC_SmlMolc_Importer"/>
</dbReference>
<dbReference type="PROSITE" id="PS00211">
    <property type="entry name" value="ABC_TRANSPORTER_1"/>
    <property type="match status" value="1"/>
</dbReference>
<dbReference type="InterPro" id="IPR003439">
    <property type="entry name" value="ABC_transporter-like_ATP-bd"/>
</dbReference>
<dbReference type="PANTHER" id="PTHR42781">
    <property type="entry name" value="SPERMIDINE/PUTRESCINE IMPORT ATP-BINDING PROTEIN POTA"/>
    <property type="match status" value="1"/>
</dbReference>
<dbReference type="AlphaFoldDB" id="A0A1I3ZQC6"/>
<dbReference type="Proteomes" id="UP000199473">
    <property type="component" value="Unassembled WGS sequence"/>
</dbReference>
<dbReference type="InterPro" id="IPR017871">
    <property type="entry name" value="ABC_transporter-like_CS"/>
</dbReference>
<dbReference type="PANTHER" id="PTHR42781:SF4">
    <property type="entry name" value="SPERMIDINE_PUTRESCINE IMPORT ATP-BINDING PROTEIN POTA"/>
    <property type="match status" value="1"/>
</dbReference>
<organism evidence="6 7">
    <name type="scientific">Falsiroseomonas stagni DSM 19981</name>
    <dbReference type="NCBI Taxonomy" id="1123062"/>
    <lineage>
        <taxon>Bacteria</taxon>
        <taxon>Pseudomonadati</taxon>
        <taxon>Pseudomonadota</taxon>
        <taxon>Alphaproteobacteria</taxon>
        <taxon>Acetobacterales</taxon>
        <taxon>Roseomonadaceae</taxon>
        <taxon>Falsiroseomonas</taxon>
    </lineage>
</organism>
<dbReference type="GO" id="GO:0005524">
    <property type="term" value="F:ATP binding"/>
    <property type="evidence" value="ECO:0007669"/>
    <property type="project" value="UniProtKB-KW"/>
</dbReference>
<dbReference type="FunFam" id="3.40.50.300:FF:000425">
    <property type="entry name" value="Probable ABC transporter, ATP-binding subunit"/>
    <property type="match status" value="1"/>
</dbReference>
<keyword evidence="3" id="KW-0067">ATP-binding</keyword>
<name>A0A1I3ZQC6_9PROT</name>
<dbReference type="OrthoDB" id="9802264at2"/>
<evidence type="ECO:0000259" key="5">
    <source>
        <dbReference type="PROSITE" id="PS50893"/>
    </source>
</evidence>
<keyword evidence="1" id="KW-0813">Transport</keyword>
<sequence>MGSSVEVVELSVAFGRTPVLHRISLSVAAGEFVALLGPSGCGKTTLLRSIAGFVAPAGGRILAGGQDITQAPPERRGAAMVFQSYALWPHMSVAKTIGYGLKLRGWDRVRIDVKVGEMLRLLRLEGLGDRLPAQLSGGQRQRVALGRALAVDPAILLLDEPMSNLDARVREGVRHELRELQQSLGITAIHVTHDREEAMILADRIVILHEGRIAQQGTPEDLWARPASAYVADFLGATNCLPVRVHDEMAEAAPAEPPLRLEPGRAPPNGPANVRFRPEEARVLAPGEPLDGLVFHGVVALSAYPGGRWRASIRIGRDDVLVDVPDRLPEGAPVRLGIPAPAAHVFAATA</sequence>
<accession>A0A1I3ZQC6</accession>
<dbReference type="Pfam" id="PF00005">
    <property type="entry name" value="ABC_tran"/>
    <property type="match status" value="1"/>
</dbReference>
<evidence type="ECO:0000256" key="3">
    <source>
        <dbReference type="ARBA" id="ARBA00022840"/>
    </source>
</evidence>
<dbReference type="InterPro" id="IPR003593">
    <property type="entry name" value="AAA+_ATPase"/>
</dbReference>
<dbReference type="InterPro" id="IPR008995">
    <property type="entry name" value="Mo/tungstate-bd_C_term_dom"/>
</dbReference>
<dbReference type="EMBL" id="FOSQ01000002">
    <property type="protein sequence ID" value="SFK46332.1"/>
    <property type="molecule type" value="Genomic_DNA"/>
</dbReference>
<dbReference type="STRING" id="1123062.SAMN02745775_102665"/>
<dbReference type="GO" id="GO:0015697">
    <property type="term" value="P:quaternary ammonium group transport"/>
    <property type="evidence" value="ECO:0007669"/>
    <property type="project" value="UniProtKB-ARBA"/>
</dbReference>
<dbReference type="RefSeq" id="WP_092958928.1">
    <property type="nucleotide sequence ID" value="NZ_FOSQ01000002.1"/>
</dbReference>